<evidence type="ECO:0000313" key="3">
    <source>
        <dbReference type="EMBL" id="EHJ51584.1"/>
    </source>
</evidence>
<keyword evidence="4" id="KW-1185">Reference proteome</keyword>
<dbReference type="Proteomes" id="UP000003573">
    <property type="component" value="Unassembled WGS sequence"/>
</dbReference>
<dbReference type="eggNOG" id="COG5444">
    <property type="taxonomic scope" value="Bacteria"/>
</dbReference>
<gene>
    <name evidence="3" type="ORF">STRMA_1964</name>
</gene>
<dbReference type="OrthoDB" id="2236513at2"/>
<dbReference type="PROSITE" id="PS51756">
    <property type="entry name" value="LXG"/>
    <property type="match status" value="1"/>
</dbReference>
<dbReference type="RefSeq" id="WP_003078568.1">
    <property type="nucleotide sequence ID" value="NZ_AEUW02000001.1"/>
</dbReference>
<protein>
    <recommendedName>
        <fullName evidence="2">LXG domain-containing protein</fullName>
    </recommendedName>
</protein>
<evidence type="ECO:0000259" key="2">
    <source>
        <dbReference type="PROSITE" id="PS51756"/>
    </source>
</evidence>
<proteinExistence type="inferred from homology"/>
<feature type="domain" description="LXG" evidence="2">
    <location>
        <begin position="1"/>
        <end position="222"/>
    </location>
</feature>
<evidence type="ECO:0000256" key="1">
    <source>
        <dbReference type="ARBA" id="ARBA00034117"/>
    </source>
</evidence>
<dbReference type="InterPro" id="IPR006829">
    <property type="entry name" value="LXG_dom"/>
</dbReference>
<accession>G5JX95</accession>
<organism evidence="3 4">
    <name type="scientific">Streptococcus macacae NCTC 11558</name>
    <dbReference type="NCBI Taxonomy" id="764298"/>
    <lineage>
        <taxon>Bacteria</taxon>
        <taxon>Bacillati</taxon>
        <taxon>Bacillota</taxon>
        <taxon>Bacilli</taxon>
        <taxon>Lactobacillales</taxon>
        <taxon>Streptococcaceae</taxon>
        <taxon>Streptococcus</taxon>
    </lineage>
</organism>
<reference evidence="3 4" key="1">
    <citation type="journal article" date="2014" name="Int. J. Syst. Evol. Microbiol.">
        <title>Phylogenomics and the dynamic genome evolution of the genus Streptococcus.</title>
        <authorList>
            <consortium name="The Broad Institute Genome Sequencing Platform"/>
            <person name="Richards V.P."/>
            <person name="Palmer S.R."/>
            <person name="Pavinski Bitar P.D."/>
            <person name="Qin X."/>
            <person name="Weinstock G.M."/>
            <person name="Highlander S.K."/>
            <person name="Town C.D."/>
            <person name="Burne R.A."/>
            <person name="Stanhope M.J."/>
        </authorList>
    </citation>
    <scope>NUCLEOTIDE SEQUENCE [LARGE SCALE GENOMIC DNA]</scope>
    <source>
        <strain evidence="3 4">NCTC 11558</strain>
    </source>
</reference>
<evidence type="ECO:0000313" key="4">
    <source>
        <dbReference type="Proteomes" id="UP000003573"/>
    </source>
</evidence>
<dbReference type="InterPro" id="IPR051768">
    <property type="entry name" value="Bact_secretion_toxin"/>
</dbReference>
<name>G5JX95_9STRE</name>
<dbReference type="AlphaFoldDB" id="G5JX95"/>
<dbReference type="STRING" id="764298.STRMA_1964"/>
<dbReference type="PANTHER" id="PTHR34976:SF1">
    <property type="entry name" value="TOXIN BC_0920"/>
    <property type="match status" value="1"/>
</dbReference>
<dbReference type="EMBL" id="AEUW02000001">
    <property type="protein sequence ID" value="EHJ51584.1"/>
    <property type="molecule type" value="Genomic_DNA"/>
</dbReference>
<comment type="caution">
    <text evidence="3">The sequence shown here is derived from an EMBL/GenBank/DDBJ whole genome shotgun (WGS) entry which is preliminary data.</text>
</comment>
<sequence>MVKMVLGSSDTQASSVGTLADNYKAGFEQLVKSIDQLANEDRLSGSAYSNIKNYGSSVVKPLAQAFVLLAEAAKADIKKLPDEYRASVGSEDLDEETLTAQIHALNSTLATNRATKTAMKRIDSAADTQSFDQAISADEGTKRDLEEKLRKLREYNAKSSGFFSDIAGLESAVNTGLSQLQSGISGFNGTFTLPSKKELAWTKTIKSQWEKREAKLAEADLNKGAQELAKKAGISYEEALDWMLKDKVPSSLRKWSKNALKMRDAYITYKGEKAFINGRKIVVDSKGRVRMGSNQINLYNRDSGRVYKNRTAKTFQEVTGETDIRKTNIGRGVQSTGWKNALKDAGSFGKEAAKENLKNSLNPLREFKGFQSASKWAKGSKILGAAGTVINVGSNIKENFFDDKTSSMGKKIRNFSVDTAVDLGSGAGAAYAGAAVGTMIGGPVGTVVGAAVGMGMSWLMNRKWSKSESSSLTGATKVGLKALFGG</sequence>
<comment type="similarity">
    <text evidence="1">In the N-terminal section; belongs to the LXG family.</text>
</comment>
<dbReference type="PANTHER" id="PTHR34976">
    <property type="entry name" value="RIBONUCLEASE YQCG-RELATED"/>
    <property type="match status" value="1"/>
</dbReference>
<dbReference type="Pfam" id="PF04740">
    <property type="entry name" value="LXG"/>
    <property type="match status" value="1"/>
</dbReference>